<keyword evidence="2" id="KW-1185">Reference proteome</keyword>
<accession>A0A8S0PDJ4</accession>
<dbReference type="Gramene" id="OE9A002673T1">
    <property type="protein sequence ID" value="OE9A002673C1"/>
    <property type="gene ID" value="OE9A002673"/>
</dbReference>
<proteinExistence type="predicted"/>
<gene>
    <name evidence="1" type="ORF">OLEA9_A002673</name>
</gene>
<reference evidence="1 2" key="1">
    <citation type="submission" date="2019-12" db="EMBL/GenBank/DDBJ databases">
        <authorList>
            <person name="Alioto T."/>
            <person name="Alioto T."/>
            <person name="Gomez Garrido J."/>
        </authorList>
    </citation>
    <scope>NUCLEOTIDE SEQUENCE [LARGE SCALE GENOMIC DNA]</scope>
</reference>
<organism evidence="1 2">
    <name type="scientific">Olea europaea subsp. europaea</name>
    <dbReference type="NCBI Taxonomy" id="158383"/>
    <lineage>
        <taxon>Eukaryota</taxon>
        <taxon>Viridiplantae</taxon>
        <taxon>Streptophyta</taxon>
        <taxon>Embryophyta</taxon>
        <taxon>Tracheophyta</taxon>
        <taxon>Spermatophyta</taxon>
        <taxon>Magnoliopsida</taxon>
        <taxon>eudicotyledons</taxon>
        <taxon>Gunneridae</taxon>
        <taxon>Pentapetalae</taxon>
        <taxon>asterids</taxon>
        <taxon>lamiids</taxon>
        <taxon>Lamiales</taxon>
        <taxon>Oleaceae</taxon>
        <taxon>Oleeae</taxon>
        <taxon>Olea</taxon>
    </lineage>
</organism>
<name>A0A8S0PDJ4_OLEEU</name>
<dbReference type="AlphaFoldDB" id="A0A8S0PDJ4"/>
<dbReference type="Proteomes" id="UP000594638">
    <property type="component" value="Unassembled WGS sequence"/>
</dbReference>
<dbReference type="EMBL" id="CACTIH010000027">
    <property type="protein sequence ID" value="CAA2935805.1"/>
    <property type="molecule type" value="Genomic_DNA"/>
</dbReference>
<comment type="caution">
    <text evidence="1">The sequence shown here is derived from an EMBL/GenBank/DDBJ whole genome shotgun (WGS) entry which is preliminary data.</text>
</comment>
<sequence length="106" mass="11710">MDPVDEIEYPYFPLTSSFDLGAASTPIISNVVDAVIAGTVRDSGIEKQVDVATKTINEDQAVLHIPLHTFMGHKLLSHLTYLTRKCGTARRSPFIFTRDIITCLCT</sequence>
<evidence type="ECO:0000313" key="1">
    <source>
        <dbReference type="EMBL" id="CAA2935805.1"/>
    </source>
</evidence>
<protein>
    <submittedName>
        <fullName evidence="1">Uncharacterized protein</fullName>
    </submittedName>
</protein>
<evidence type="ECO:0000313" key="2">
    <source>
        <dbReference type="Proteomes" id="UP000594638"/>
    </source>
</evidence>